<keyword evidence="2" id="KW-0812">Transmembrane</keyword>
<feature type="region of interest" description="Disordered" evidence="1">
    <location>
        <begin position="1"/>
        <end position="85"/>
    </location>
</feature>
<dbReference type="OrthoDB" id="7306245at2"/>
<dbReference type="EMBL" id="CP025583">
    <property type="protein sequence ID" value="AUM74715.1"/>
    <property type="molecule type" value="Genomic_DNA"/>
</dbReference>
<dbReference type="KEGG" id="paru:CYR75_10860"/>
<organism evidence="3 4">
    <name type="scientific">Paracoccus jeotgali</name>
    <dbReference type="NCBI Taxonomy" id="2065379"/>
    <lineage>
        <taxon>Bacteria</taxon>
        <taxon>Pseudomonadati</taxon>
        <taxon>Pseudomonadota</taxon>
        <taxon>Alphaproteobacteria</taxon>
        <taxon>Rhodobacterales</taxon>
        <taxon>Paracoccaceae</taxon>
        <taxon>Paracoccus</taxon>
    </lineage>
</organism>
<feature type="transmembrane region" description="Helical" evidence="2">
    <location>
        <begin position="90"/>
        <end position="108"/>
    </location>
</feature>
<feature type="compositionally biased region" description="Basic and acidic residues" evidence="1">
    <location>
        <begin position="18"/>
        <end position="30"/>
    </location>
</feature>
<dbReference type="AlphaFoldDB" id="A0A2K9MJJ5"/>
<evidence type="ECO:0000256" key="2">
    <source>
        <dbReference type="SAM" id="Phobius"/>
    </source>
</evidence>
<evidence type="ECO:0000313" key="3">
    <source>
        <dbReference type="EMBL" id="AUM74715.1"/>
    </source>
</evidence>
<name>A0A2K9MJJ5_9RHOB</name>
<keyword evidence="2" id="KW-0472">Membrane</keyword>
<keyword evidence="2" id="KW-1133">Transmembrane helix</keyword>
<dbReference type="Proteomes" id="UP000234882">
    <property type="component" value="Chromosome"/>
</dbReference>
<keyword evidence="4" id="KW-1185">Reference proteome</keyword>
<gene>
    <name evidence="3" type="ORF">CYR75_10860</name>
</gene>
<sequence length="109" mass="11339">MRSAMSNERPDPPVTTSELRKDIDRGKTGDKVAYPDPAAAPLGTDAEAGGNPPRPAEIRTAGTRPTAPDVTPIPGHPESGGPPASSVMRWVAWAAIAVVVLALLSFVIF</sequence>
<proteinExistence type="predicted"/>
<evidence type="ECO:0000313" key="4">
    <source>
        <dbReference type="Proteomes" id="UP000234882"/>
    </source>
</evidence>
<accession>A0A2K9MJJ5</accession>
<protein>
    <submittedName>
        <fullName evidence="3">Uncharacterized protein</fullName>
    </submittedName>
</protein>
<reference evidence="4" key="1">
    <citation type="submission" date="2017-12" db="EMBL/GenBank/DDBJ databases">
        <title>Genomic analysis of Paracoccus sp. CBA4604.</title>
        <authorList>
            <person name="Roh S.W."/>
            <person name="Kim J.Y."/>
            <person name="Kim J.S."/>
        </authorList>
    </citation>
    <scope>NUCLEOTIDE SEQUENCE [LARGE SCALE GENOMIC DNA]</scope>
    <source>
        <strain evidence="4">CBA4604</strain>
    </source>
</reference>
<evidence type="ECO:0000256" key="1">
    <source>
        <dbReference type="SAM" id="MobiDB-lite"/>
    </source>
</evidence>